<dbReference type="InterPro" id="IPR014777">
    <property type="entry name" value="4pyrrole_Mease_sub1"/>
</dbReference>
<evidence type="ECO:0000313" key="8">
    <source>
        <dbReference type="EMBL" id="MEY8538825.1"/>
    </source>
</evidence>
<dbReference type="InterPro" id="IPR014776">
    <property type="entry name" value="4pyrrole_Mease_sub2"/>
</dbReference>
<dbReference type="SUPFAM" id="SSF53790">
    <property type="entry name" value="Tetrapyrrole methylase"/>
    <property type="match status" value="1"/>
</dbReference>
<dbReference type="InterPro" id="IPR035996">
    <property type="entry name" value="4pyrrol_Methylase_sf"/>
</dbReference>
<proteinExistence type="inferred from homology"/>
<evidence type="ECO:0000256" key="4">
    <source>
        <dbReference type="ARBA" id="ARBA00022679"/>
    </source>
</evidence>
<dbReference type="Gene3D" id="3.40.1010.10">
    <property type="entry name" value="Cobalt-precorrin-4 Transmethylase, Domain 1"/>
    <property type="match status" value="1"/>
</dbReference>
<comment type="catalytic activity">
    <reaction evidence="6">
        <text>cytidine(1402) in 16S rRNA + S-adenosyl-L-methionine = 2'-O-methylcytidine(1402) in 16S rRNA + S-adenosyl-L-homocysteine + H(+)</text>
        <dbReference type="Rhea" id="RHEA:42924"/>
        <dbReference type="Rhea" id="RHEA-COMP:10285"/>
        <dbReference type="Rhea" id="RHEA-COMP:10286"/>
        <dbReference type="ChEBI" id="CHEBI:15378"/>
        <dbReference type="ChEBI" id="CHEBI:57856"/>
        <dbReference type="ChEBI" id="CHEBI:59789"/>
        <dbReference type="ChEBI" id="CHEBI:74495"/>
        <dbReference type="ChEBI" id="CHEBI:82748"/>
        <dbReference type="EC" id="2.1.1.198"/>
    </reaction>
</comment>
<dbReference type="Pfam" id="PF00590">
    <property type="entry name" value="TP_methylase"/>
    <property type="match status" value="1"/>
</dbReference>
<keyword evidence="9" id="KW-1185">Reference proteome</keyword>
<keyword evidence="2 6" id="KW-0698">rRNA processing</keyword>
<name>A0ABV4DF29_9LACT</name>
<dbReference type="RefSeq" id="WP_251423461.1">
    <property type="nucleotide sequence ID" value="NZ_BAAFQO010000009.1"/>
</dbReference>
<keyword evidence="1 6" id="KW-0963">Cytoplasm</keyword>
<dbReference type="HAMAP" id="MF_01877">
    <property type="entry name" value="16SrRNA_methyltr_I"/>
    <property type="match status" value="1"/>
</dbReference>
<evidence type="ECO:0000256" key="6">
    <source>
        <dbReference type="HAMAP-Rule" id="MF_01877"/>
    </source>
</evidence>
<keyword evidence="5 6" id="KW-0949">S-adenosyl-L-methionine</keyword>
<reference evidence="8 9" key="1">
    <citation type="submission" date="2024-03" db="EMBL/GenBank/DDBJ databases">
        <title>Mouse gut bacterial collection (mGBC) of GemPharmatech.</title>
        <authorList>
            <person name="He Y."/>
            <person name="Dong L."/>
            <person name="Wu D."/>
            <person name="Gao X."/>
            <person name="Lin Z."/>
        </authorList>
    </citation>
    <scope>NUCLEOTIDE SEQUENCE [LARGE SCALE GENOMIC DNA]</scope>
    <source>
        <strain evidence="8 9">20-218</strain>
    </source>
</reference>
<comment type="function">
    <text evidence="6">Catalyzes the 2'-O-methylation of the ribose of cytidine 1402 (C1402) in 16S rRNA.</text>
</comment>
<dbReference type="PIRSF" id="PIRSF005917">
    <property type="entry name" value="MTase_YraL"/>
    <property type="match status" value="1"/>
</dbReference>
<evidence type="ECO:0000256" key="2">
    <source>
        <dbReference type="ARBA" id="ARBA00022552"/>
    </source>
</evidence>
<keyword evidence="4 6" id="KW-0808">Transferase</keyword>
<dbReference type="InterPro" id="IPR008189">
    <property type="entry name" value="rRNA_ssu_MeTfrase_I"/>
</dbReference>
<evidence type="ECO:0000313" key="9">
    <source>
        <dbReference type="Proteomes" id="UP001565242"/>
    </source>
</evidence>
<dbReference type="NCBIfam" id="TIGR00096">
    <property type="entry name" value="16S rRNA (cytidine(1402)-2'-O)-methyltransferase"/>
    <property type="match status" value="1"/>
</dbReference>
<dbReference type="GO" id="GO:0008168">
    <property type="term" value="F:methyltransferase activity"/>
    <property type="evidence" value="ECO:0007669"/>
    <property type="project" value="UniProtKB-KW"/>
</dbReference>
<evidence type="ECO:0000256" key="1">
    <source>
        <dbReference type="ARBA" id="ARBA00022490"/>
    </source>
</evidence>
<comment type="similarity">
    <text evidence="6">Belongs to the methyltransferase superfamily. RsmI family.</text>
</comment>
<accession>A0ABV4DF29</accession>
<dbReference type="Proteomes" id="UP001565242">
    <property type="component" value="Unassembled WGS sequence"/>
</dbReference>
<dbReference type="GO" id="GO:0032259">
    <property type="term" value="P:methylation"/>
    <property type="evidence" value="ECO:0007669"/>
    <property type="project" value="UniProtKB-KW"/>
</dbReference>
<evidence type="ECO:0000256" key="5">
    <source>
        <dbReference type="ARBA" id="ARBA00022691"/>
    </source>
</evidence>
<dbReference type="PANTHER" id="PTHR46111:SF1">
    <property type="entry name" value="RIBOSOMAL RNA SMALL SUBUNIT METHYLTRANSFERASE I"/>
    <property type="match status" value="1"/>
</dbReference>
<dbReference type="InterPro" id="IPR018063">
    <property type="entry name" value="SAM_MeTrfase_RsmI_CS"/>
</dbReference>
<dbReference type="InterPro" id="IPR000878">
    <property type="entry name" value="4pyrrol_Mease"/>
</dbReference>
<keyword evidence="3 6" id="KW-0489">Methyltransferase</keyword>
<gene>
    <name evidence="6 8" type="primary">rsmI</name>
    <name evidence="8" type="ORF">AALM99_10265</name>
</gene>
<dbReference type="EC" id="2.1.1.198" evidence="6"/>
<comment type="subcellular location">
    <subcellularLocation>
        <location evidence="6">Cytoplasm</location>
    </subcellularLocation>
</comment>
<feature type="domain" description="Tetrapyrrole methylase" evidence="7">
    <location>
        <begin position="16"/>
        <end position="215"/>
    </location>
</feature>
<organism evidence="8 9">
    <name type="scientific">Lactococcus muris</name>
    <dbReference type="NCBI Taxonomy" id="2941330"/>
    <lineage>
        <taxon>Bacteria</taxon>
        <taxon>Bacillati</taxon>
        <taxon>Bacillota</taxon>
        <taxon>Bacilli</taxon>
        <taxon>Lactobacillales</taxon>
        <taxon>Streptococcaceae</taxon>
        <taxon>Lactococcus</taxon>
    </lineage>
</organism>
<sequence>MINIQRSFKGEKEAGKLYLVPTPIGNMQDMTLRALETLRSVDVVASEDTRNTQKLLNHFEIKVAQESFHEHNSFEKIPKLLDFLLAGKSVAQVSDAGMPSISDPGHDLVVEAIKLNIDVIALPGASAGITALIASGLVPQPHVFYGFLPRKKGEQKKFLEMKKAYPETQIFYESPYRVAETLENMFQVYGNRQVTLVRELTKIYEEYRRGKISEILLSLKEQPIKGECLIIVSGFSGRGETEGVEETSPLEAVARLVEEGIKPNVAIKQVAKERNLVRQELYAQYHNL</sequence>
<comment type="caution">
    <text evidence="8">The sequence shown here is derived from an EMBL/GenBank/DDBJ whole genome shotgun (WGS) entry which is preliminary data.</text>
</comment>
<evidence type="ECO:0000256" key="3">
    <source>
        <dbReference type="ARBA" id="ARBA00022603"/>
    </source>
</evidence>
<dbReference type="CDD" id="cd11648">
    <property type="entry name" value="RsmI"/>
    <property type="match status" value="1"/>
</dbReference>
<evidence type="ECO:0000259" key="7">
    <source>
        <dbReference type="Pfam" id="PF00590"/>
    </source>
</evidence>
<dbReference type="Gene3D" id="3.30.950.10">
    <property type="entry name" value="Methyltransferase, Cobalt-precorrin-4 Transmethylase, Domain 2"/>
    <property type="match status" value="1"/>
</dbReference>
<dbReference type="PROSITE" id="PS01296">
    <property type="entry name" value="RSMI"/>
    <property type="match status" value="1"/>
</dbReference>
<dbReference type="PANTHER" id="PTHR46111">
    <property type="entry name" value="RIBOSOMAL RNA SMALL SUBUNIT METHYLTRANSFERASE I"/>
    <property type="match status" value="1"/>
</dbReference>
<dbReference type="EMBL" id="JBCLSQ010000032">
    <property type="protein sequence ID" value="MEY8538825.1"/>
    <property type="molecule type" value="Genomic_DNA"/>
</dbReference>
<protein>
    <recommendedName>
        <fullName evidence="6">Ribosomal RNA small subunit methyltransferase I</fullName>
        <ecNumber evidence="6">2.1.1.198</ecNumber>
    </recommendedName>
    <alternativeName>
        <fullName evidence="6">16S rRNA 2'-O-ribose C1402 methyltransferase</fullName>
    </alternativeName>
    <alternativeName>
        <fullName evidence="6">rRNA (cytidine-2'-O-)-methyltransferase RsmI</fullName>
    </alternativeName>
</protein>